<feature type="region of interest" description="Disordered" evidence="1">
    <location>
        <begin position="736"/>
        <end position="785"/>
    </location>
</feature>
<feature type="region of interest" description="Disordered" evidence="1">
    <location>
        <begin position="1"/>
        <end position="50"/>
    </location>
</feature>
<feature type="compositionally biased region" description="Low complexity" evidence="1">
    <location>
        <begin position="919"/>
        <end position="940"/>
    </location>
</feature>
<feature type="region of interest" description="Disordered" evidence="1">
    <location>
        <begin position="893"/>
        <end position="982"/>
    </location>
</feature>
<reference evidence="2" key="2">
    <citation type="submission" date="2023-06" db="EMBL/GenBank/DDBJ databases">
        <authorList>
            <consortium name="Lawrence Berkeley National Laboratory"/>
            <person name="Haridas S."/>
            <person name="Hensen N."/>
            <person name="Bonometti L."/>
            <person name="Westerberg I."/>
            <person name="Brannstrom I.O."/>
            <person name="Guillou S."/>
            <person name="Cros-Aarteil S."/>
            <person name="Calhoun S."/>
            <person name="Kuo A."/>
            <person name="Mondo S."/>
            <person name="Pangilinan J."/>
            <person name="Riley R."/>
            <person name="LaButti K."/>
            <person name="Andreopoulos B."/>
            <person name="Lipzen A."/>
            <person name="Chen C."/>
            <person name="Yanf M."/>
            <person name="Daum C."/>
            <person name="Ng V."/>
            <person name="Clum A."/>
            <person name="Steindorff A."/>
            <person name="Ohm R."/>
            <person name="Martin F."/>
            <person name="Silar P."/>
            <person name="Natvig D."/>
            <person name="Lalanne C."/>
            <person name="Gautier V."/>
            <person name="Ament-velasquez S.L."/>
            <person name="Kruys A."/>
            <person name="Hutchinson M.I."/>
            <person name="Powell A.J."/>
            <person name="Barry K."/>
            <person name="Miller A.N."/>
            <person name="Grigoriev I.V."/>
            <person name="Debuchy R."/>
            <person name="Gladieux P."/>
            <person name="Thoren M.H."/>
            <person name="Johannesson H."/>
        </authorList>
    </citation>
    <scope>NUCLEOTIDE SEQUENCE</scope>
    <source>
        <strain evidence="2">CBS 232.78</strain>
    </source>
</reference>
<feature type="compositionally biased region" description="Polar residues" evidence="1">
    <location>
        <begin position="774"/>
        <end position="785"/>
    </location>
</feature>
<accession>A0AAE0N6G4</accession>
<feature type="compositionally biased region" description="Basic residues" evidence="1">
    <location>
        <begin position="959"/>
        <end position="969"/>
    </location>
</feature>
<feature type="compositionally biased region" description="Pro residues" evidence="1">
    <location>
        <begin position="250"/>
        <end position="262"/>
    </location>
</feature>
<dbReference type="Proteomes" id="UP001285441">
    <property type="component" value="Unassembled WGS sequence"/>
</dbReference>
<protein>
    <submittedName>
        <fullName evidence="2">Uncharacterized protein</fullName>
    </submittedName>
</protein>
<reference evidence="2" key="1">
    <citation type="journal article" date="2023" name="Mol. Phylogenet. Evol.">
        <title>Genome-scale phylogeny and comparative genomics of the fungal order Sordariales.</title>
        <authorList>
            <person name="Hensen N."/>
            <person name="Bonometti L."/>
            <person name="Westerberg I."/>
            <person name="Brannstrom I.O."/>
            <person name="Guillou S."/>
            <person name="Cros-Aarteil S."/>
            <person name="Calhoun S."/>
            <person name="Haridas S."/>
            <person name="Kuo A."/>
            <person name="Mondo S."/>
            <person name="Pangilinan J."/>
            <person name="Riley R."/>
            <person name="LaButti K."/>
            <person name="Andreopoulos B."/>
            <person name="Lipzen A."/>
            <person name="Chen C."/>
            <person name="Yan M."/>
            <person name="Daum C."/>
            <person name="Ng V."/>
            <person name="Clum A."/>
            <person name="Steindorff A."/>
            <person name="Ohm R.A."/>
            <person name="Martin F."/>
            <person name="Silar P."/>
            <person name="Natvig D.O."/>
            <person name="Lalanne C."/>
            <person name="Gautier V."/>
            <person name="Ament-Velasquez S.L."/>
            <person name="Kruys A."/>
            <person name="Hutchinson M.I."/>
            <person name="Powell A.J."/>
            <person name="Barry K."/>
            <person name="Miller A.N."/>
            <person name="Grigoriev I.V."/>
            <person name="Debuchy R."/>
            <person name="Gladieux P."/>
            <person name="Hiltunen Thoren M."/>
            <person name="Johannesson H."/>
        </authorList>
    </citation>
    <scope>NUCLEOTIDE SEQUENCE</scope>
    <source>
        <strain evidence="2">CBS 232.78</strain>
    </source>
</reference>
<feature type="compositionally biased region" description="Polar residues" evidence="1">
    <location>
        <begin position="452"/>
        <end position="486"/>
    </location>
</feature>
<gene>
    <name evidence="2" type="ORF">B0H63DRAFT_563530</name>
</gene>
<feature type="region of interest" description="Disordered" evidence="1">
    <location>
        <begin position="295"/>
        <end position="505"/>
    </location>
</feature>
<dbReference type="EMBL" id="JAULSW010000008">
    <property type="protein sequence ID" value="KAK3372030.1"/>
    <property type="molecule type" value="Genomic_DNA"/>
</dbReference>
<feature type="compositionally biased region" description="Polar residues" evidence="1">
    <location>
        <begin position="1"/>
        <end position="12"/>
    </location>
</feature>
<keyword evidence="3" id="KW-1185">Reference proteome</keyword>
<comment type="caution">
    <text evidence="2">The sequence shown here is derived from an EMBL/GenBank/DDBJ whole genome shotgun (WGS) entry which is preliminary data.</text>
</comment>
<feature type="region of interest" description="Disordered" evidence="1">
    <location>
        <begin position="245"/>
        <end position="280"/>
    </location>
</feature>
<evidence type="ECO:0000313" key="3">
    <source>
        <dbReference type="Proteomes" id="UP001285441"/>
    </source>
</evidence>
<name>A0AAE0N6G4_9PEZI</name>
<feature type="compositionally biased region" description="Acidic residues" evidence="1">
    <location>
        <begin position="973"/>
        <end position="982"/>
    </location>
</feature>
<feature type="compositionally biased region" description="Polar residues" evidence="1">
    <location>
        <begin position="396"/>
        <end position="406"/>
    </location>
</feature>
<organism evidence="2 3">
    <name type="scientific">Podospora didyma</name>
    <dbReference type="NCBI Taxonomy" id="330526"/>
    <lineage>
        <taxon>Eukaryota</taxon>
        <taxon>Fungi</taxon>
        <taxon>Dikarya</taxon>
        <taxon>Ascomycota</taxon>
        <taxon>Pezizomycotina</taxon>
        <taxon>Sordariomycetes</taxon>
        <taxon>Sordariomycetidae</taxon>
        <taxon>Sordariales</taxon>
        <taxon>Podosporaceae</taxon>
        <taxon>Podospora</taxon>
    </lineage>
</organism>
<evidence type="ECO:0000256" key="1">
    <source>
        <dbReference type="SAM" id="MobiDB-lite"/>
    </source>
</evidence>
<evidence type="ECO:0000313" key="2">
    <source>
        <dbReference type="EMBL" id="KAK3372030.1"/>
    </source>
</evidence>
<sequence>MHFPDSTANTPAGNARLPGHVDDRAQGSMSYQPAMAPTPHPSTANDAYYDNGAPSFPMAVPRSSSSPTEFVNDGGSVSFQDQCGNIIFIPREHSFSNGAPSYPAAGNGVHPSGQQFNNIAPSMPVPSYGAQFQVTFNGGVVNGVHPSGAFNNGGQTQMPNGTPFAGQFLNTDQFNVVELALMEPPTLKFNKLRCRWLAMKVHLLFNPPIMELTLLEPPIAKFNEPRCQWLEVALRSLANPLTATFTPLKLEPPTPESQPPYRLPSGNEAPNWPATNSQGLPTQQVANMGYQPEHAVYNDHSSSPGLHGVQFQPSQKGIGSDNGGSPSSPSFLQPPPPRQNTQYGGSVTPPAQRRLSTVLEEEKDYLPSPRTFPPPTPTKGVYVRDGRRREFLADGNTMSPGQNMTELPSVPQIPGRSGGLHGRSAPGPVRSSLGGHSRRFEPHVNSRRSRARTNISNPSHSSPELQNAQTPQENNPRPGQSAQRATHAQAGGPAASITTPTNTNIQVGSNSVAGGIQVPYSTGSENRANINSSLPVTAVPNQPAPANTETELANTVNEAPAGILDTNIYSFDLHTSLPGAPLTSVTAPDQTQPANVHNNPGHTVAGLQLWSRTNSNHGSRESEAEDISSIYRLTENPPDASHAPRNTGNSLLPVGLPSRVLGYETPVRHEHASHSDGVNPFSPHAFAFDGFDERQAVFGLDWDETEAEVGNGGPENALGDFDDLFIVGSRPVQARTGREGNMVGDNTRSAPRGSTHDEGMDRRWHGPTRETLGSYLTPNNPQGSTINNLSAEERGLCNEALPRNIREEGPDCSRPPPRPEEWIPPYLIGRFADPIILSATSGRPMRKRIPHGLPHRIAYGGGAVDWVQSGFQHGNQGGEQRQTLLSPSHFTEAGLCGKQRTPGTTAYHDSQGDSWRLHPAAPAAGAEAGASSAPALAPAPTHGASTGNGGGVSVPKPQGSKKKKKKKKRPAGEEDADDDGQD</sequence>
<feature type="compositionally biased region" description="Polar residues" evidence="1">
    <location>
        <begin position="496"/>
        <end position="505"/>
    </location>
</feature>
<feature type="compositionally biased region" description="Basic and acidic residues" evidence="1">
    <location>
        <begin position="382"/>
        <end position="392"/>
    </location>
</feature>
<feature type="compositionally biased region" description="Basic and acidic residues" evidence="1">
    <location>
        <begin position="754"/>
        <end position="768"/>
    </location>
</feature>
<dbReference type="AlphaFoldDB" id="A0AAE0N6G4"/>
<feature type="compositionally biased region" description="Low complexity" evidence="1">
    <location>
        <begin position="317"/>
        <end position="331"/>
    </location>
</feature>
<proteinExistence type="predicted"/>